<evidence type="ECO:0000313" key="1">
    <source>
        <dbReference type="EMBL" id="TKW08011.1"/>
    </source>
</evidence>
<dbReference type="Gramene" id="TKW08011">
    <property type="protein sequence ID" value="TKW08011"/>
    <property type="gene ID" value="SEVIR_6G000800v2"/>
</dbReference>
<evidence type="ECO:0008006" key="3">
    <source>
        <dbReference type="Google" id="ProtNLM"/>
    </source>
</evidence>
<keyword evidence="2" id="KW-1185">Reference proteome</keyword>
<proteinExistence type="predicted"/>
<organism evidence="1 2">
    <name type="scientific">Setaria viridis</name>
    <name type="common">Green bristlegrass</name>
    <name type="synonym">Setaria italica subsp. viridis</name>
    <dbReference type="NCBI Taxonomy" id="4556"/>
    <lineage>
        <taxon>Eukaryota</taxon>
        <taxon>Viridiplantae</taxon>
        <taxon>Streptophyta</taxon>
        <taxon>Embryophyta</taxon>
        <taxon>Tracheophyta</taxon>
        <taxon>Spermatophyta</taxon>
        <taxon>Magnoliopsida</taxon>
        <taxon>Liliopsida</taxon>
        <taxon>Poales</taxon>
        <taxon>Poaceae</taxon>
        <taxon>PACMAD clade</taxon>
        <taxon>Panicoideae</taxon>
        <taxon>Panicodae</taxon>
        <taxon>Paniceae</taxon>
        <taxon>Cenchrinae</taxon>
        <taxon>Setaria</taxon>
    </lineage>
</organism>
<dbReference type="Proteomes" id="UP000298652">
    <property type="component" value="Chromosome 6"/>
</dbReference>
<dbReference type="Pfam" id="PF12579">
    <property type="entry name" value="DUF3755"/>
    <property type="match status" value="1"/>
</dbReference>
<name>A0A4U6TYF7_SETVI</name>
<dbReference type="EMBL" id="CM016557">
    <property type="protein sequence ID" value="TKW08011.1"/>
    <property type="molecule type" value="Genomic_DNA"/>
</dbReference>
<protein>
    <recommendedName>
        <fullName evidence="3">Myb-like domain-containing protein</fullName>
    </recommendedName>
</protein>
<dbReference type="PANTHER" id="PTHR14000:SF38">
    <property type="entry name" value="OS08G0100800 PROTEIN"/>
    <property type="match status" value="1"/>
</dbReference>
<dbReference type="OMA" id="PRDSKEC"/>
<sequence>MFGDMAATDSSSMAMAMAFYPLQGQGLPTTSSYNPPHHHNHMLSFTSSTPDPTLMPPATTSSLPSAPKKYKFVTASPADWTAHEVATLEEGLIRYAHEPNITKYIKIAAMLPAKTIRDVALRCCWTPGNETRRRKPDDYYAGENMTYLKNKMAASTSAANVPMPPTNSAFLLPLSLHHPSQNSLVPMEAAPVLDSAIQHLLEENNQLLSQIAANIKTFKTEENMDLFLRMNNNIRAISERMRETRGTMGQMPSLPVHVNEEHLSSLVHLHRGGKLDMKLS</sequence>
<reference evidence="1" key="1">
    <citation type="submission" date="2019-03" db="EMBL/GenBank/DDBJ databases">
        <title>WGS assembly of Setaria viridis.</title>
        <authorList>
            <person name="Huang P."/>
            <person name="Jenkins J."/>
            <person name="Grimwood J."/>
            <person name="Barry K."/>
            <person name="Healey A."/>
            <person name="Mamidi S."/>
            <person name="Sreedasyam A."/>
            <person name="Shu S."/>
            <person name="Feldman M."/>
            <person name="Wu J."/>
            <person name="Yu Y."/>
            <person name="Chen C."/>
            <person name="Johnson J."/>
            <person name="Rokhsar D."/>
            <person name="Baxter I."/>
            <person name="Schmutz J."/>
            <person name="Brutnell T."/>
            <person name="Kellogg E."/>
        </authorList>
    </citation>
    <scope>NUCLEOTIDE SEQUENCE [LARGE SCALE GENOMIC DNA]</scope>
</reference>
<gene>
    <name evidence="1" type="ORF">SEVIR_6G000800v2</name>
</gene>
<dbReference type="PANTHER" id="PTHR14000">
    <property type="entry name" value="FINGER CCCH DOMAIN PROTEIN, PUTATIVE (DUF3755)-RELATED"/>
    <property type="match status" value="1"/>
</dbReference>
<evidence type="ECO:0000313" key="2">
    <source>
        <dbReference type="Proteomes" id="UP000298652"/>
    </source>
</evidence>
<dbReference type="InterPro" id="IPR022228">
    <property type="entry name" value="DUF3755"/>
</dbReference>
<dbReference type="AlphaFoldDB" id="A0A4U6TYF7"/>
<accession>A0A4U6TYF7</accession>